<protein>
    <recommendedName>
        <fullName evidence="4">40S ribosomal protein SA</fullName>
    </recommendedName>
</protein>
<dbReference type="AlphaFoldDB" id="A0A9D3SWR3"/>
<dbReference type="InterPro" id="IPR018130">
    <property type="entry name" value="Ribosomal_uS2_CS"/>
</dbReference>
<dbReference type="EMBL" id="JAFDVH010000019">
    <property type="protein sequence ID" value="KAG7459323.1"/>
    <property type="molecule type" value="Genomic_DNA"/>
</dbReference>
<dbReference type="Proteomes" id="UP001046870">
    <property type="component" value="Chromosome 19"/>
</dbReference>
<evidence type="ECO:0000256" key="4">
    <source>
        <dbReference type="ARBA" id="ARBA00035401"/>
    </source>
</evidence>
<accession>A0A9D3SWR3</accession>
<dbReference type="SUPFAM" id="SSF52313">
    <property type="entry name" value="Ribosomal protein S2"/>
    <property type="match status" value="1"/>
</dbReference>
<name>A0A9D3SWR3_MEGAT</name>
<dbReference type="Pfam" id="PF00318">
    <property type="entry name" value="Ribosomal_S2"/>
    <property type="match status" value="1"/>
</dbReference>
<evidence type="ECO:0000256" key="5">
    <source>
        <dbReference type="RuleBase" id="RU003631"/>
    </source>
</evidence>
<dbReference type="GO" id="GO:0006412">
    <property type="term" value="P:translation"/>
    <property type="evidence" value="ECO:0007669"/>
    <property type="project" value="InterPro"/>
</dbReference>
<organism evidence="6 7">
    <name type="scientific">Megalops atlanticus</name>
    <name type="common">Tarpon</name>
    <name type="synonym">Clupea gigantea</name>
    <dbReference type="NCBI Taxonomy" id="7932"/>
    <lineage>
        <taxon>Eukaryota</taxon>
        <taxon>Metazoa</taxon>
        <taxon>Chordata</taxon>
        <taxon>Craniata</taxon>
        <taxon>Vertebrata</taxon>
        <taxon>Euteleostomi</taxon>
        <taxon>Actinopterygii</taxon>
        <taxon>Neopterygii</taxon>
        <taxon>Teleostei</taxon>
        <taxon>Elopiformes</taxon>
        <taxon>Megalopidae</taxon>
        <taxon>Megalops</taxon>
    </lineage>
</organism>
<evidence type="ECO:0000313" key="7">
    <source>
        <dbReference type="Proteomes" id="UP001046870"/>
    </source>
</evidence>
<comment type="caution">
    <text evidence="6">The sequence shown here is derived from an EMBL/GenBank/DDBJ whole genome shotgun (WGS) entry which is preliminary data.</text>
</comment>
<reference evidence="6" key="1">
    <citation type="submission" date="2021-01" db="EMBL/GenBank/DDBJ databases">
        <authorList>
            <person name="Zahm M."/>
            <person name="Roques C."/>
            <person name="Cabau C."/>
            <person name="Klopp C."/>
            <person name="Donnadieu C."/>
            <person name="Jouanno E."/>
            <person name="Lampietro C."/>
            <person name="Louis A."/>
            <person name="Herpin A."/>
            <person name="Echchiki A."/>
            <person name="Berthelot C."/>
            <person name="Parey E."/>
            <person name="Roest-Crollius H."/>
            <person name="Braasch I."/>
            <person name="Postlethwait J."/>
            <person name="Bobe J."/>
            <person name="Montfort J."/>
            <person name="Bouchez O."/>
            <person name="Begum T."/>
            <person name="Mejri S."/>
            <person name="Adams A."/>
            <person name="Chen W.-J."/>
            <person name="Guiguen Y."/>
        </authorList>
    </citation>
    <scope>NUCLEOTIDE SEQUENCE</scope>
    <source>
        <strain evidence="6">YG-15Mar2019-1</strain>
        <tissue evidence="6">Brain</tissue>
    </source>
</reference>
<dbReference type="InterPro" id="IPR001865">
    <property type="entry name" value="Ribosomal_uS2"/>
</dbReference>
<dbReference type="InterPro" id="IPR005707">
    <property type="entry name" value="Ribosomal_uS2_euk/arc"/>
</dbReference>
<keyword evidence="3 5" id="KW-0687">Ribonucleoprotein</keyword>
<evidence type="ECO:0000256" key="2">
    <source>
        <dbReference type="ARBA" id="ARBA00022980"/>
    </source>
</evidence>
<dbReference type="PRINTS" id="PR00395">
    <property type="entry name" value="RIBOSOMALS2"/>
</dbReference>
<keyword evidence="7" id="KW-1185">Reference proteome</keyword>
<dbReference type="PROSITE" id="PS00963">
    <property type="entry name" value="RIBOSOMAL_S2_2"/>
    <property type="match status" value="1"/>
</dbReference>
<dbReference type="InterPro" id="IPR023591">
    <property type="entry name" value="Ribosomal_uS2_flav_dom_sf"/>
</dbReference>
<dbReference type="GO" id="GO:0015935">
    <property type="term" value="C:small ribosomal subunit"/>
    <property type="evidence" value="ECO:0007669"/>
    <property type="project" value="InterPro"/>
</dbReference>
<dbReference type="OrthoDB" id="9928405at2759"/>
<evidence type="ECO:0000256" key="1">
    <source>
        <dbReference type="ARBA" id="ARBA00006242"/>
    </source>
</evidence>
<dbReference type="PANTHER" id="PTHR11489">
    <property type="entry name" value="40S RIBOSOMAL PROTEIN SA"/>
    <property type="match status" value="1"/>
</dbReference>
<proteinExistence type="inferred from homology"/>
<dbReference type="CDD" id="cd01425">
    <property type="entry name" value="RPS2"/>
    <property type="match status" value="1"/>
</dbReference>
<evidence type="ECO:0000256" key="3">
    <source>
        <dbReference type="ARBA" id="ARBA00023274"/>
    </source>
</evidence>
<evidence type="ECO:0000313" key="6">
    <source>
        <dbReference type="EMBL" id="KAG7459323.1"/>
    </source>
</evidence>
<dbReference type="GO" id="GO:0003735">
    <property type="term" value="F:structural constituent of ribosome"/>
    <property type="evidence" value="ECO:0007669"/>
    <property type="project" value="InterPro"/>
</dbReference>
<dbReference type="Gene3D" id="3.40.50.10490">
    <property type="entry name" value="Glucose-6-phosphate isomerase like protein, domain 1"/>
    <property type="match status" value="1"/>
</dbReference>
<keyword evidence="2 5" id="KW-0689">Ribosomal protein</keyword>
<gene>
    <name evidence="6" type="ORF">MATL_G00209440</name>
</gene>
<comment type="similarity">
    <text evidence="1 5">Belongs to the universal ribosomal protein uS2 family.</text>
</comment>
<sequence>MSFWDSVHMSSIHLRVYHFRLKGNTCTLSDLKKAVLKFASATGATTFAGCVTPGIFTSQIQTLFREPHLLIVTNPRADYQLLTEALYVNIPTITLCNTTCPIRYVDIVIPCNNKGHHSVRLMWWILAREVMRMSGTIYEYTWDVMLDLYF</sequence>